<sequence length="1288" mass="144577">MIRAVRVGGKREIPGKTRRPAASSSTIPTCENYGATPPGIEPVSPRWEASSLTTTQPQLPVRYLRLAVYSTIPTCDNYGATPPGIEPVSPRWEASSLTTTQPRLPVRYLRLAVYSTIPTCENYGATPPGIEPVSPRWEASSLTTTQPRLPVRYLRLANKGSTEQNRRLINDEAVLSFHDLITLQVFEAHPAAQPIGTFRSTSGAKAVSSASQSRSPNVHAHIKGDGQAIFVSLCLFSFLRDRKVNPQWLQSSCLLTKLVGPSVRSIVSVAAGCRQHTFQRPCPTEQRPPDTWKVVPDLATSLTYNIPAQNTISAYTRQKDTSKCINRIRLERAPQKQSSGDTPYDRVKRCKKIKTSERVNVDVFSQNKRPCPQHSHTKIIVSTSVRTTRLRRGCFALRTAQPMRVIEVSMEQLRNEGAGEAGDPREDPPNNGIVRHDCHMRKSGVTRPGVELGSPWPASKEQRSHLASVHVSVREPRVAKWSDRSPHDMENKAFCASETRRTLPLAGGYRIDNAVCLTIAEGSLARALASHHGDQGSIPGGFTPGSSQGEIVLDDAAYRRVFSGYSRFPVLAFQRRSILGLHAMSGDDGHLWVPAGKPVTRRVLSHPGFTPRSIDAAGTCRGYCVQTHHYACGRQAAWRADVTALPSSARATNTYPGCFRPRVNKKCLKTAHDKCSFYHEQPIRELSSPVSEKRFLSDNSTLASAGLLPSLAAIFKWNRAEVYRCQAVYLSFESTQRYERSSLASCYKIRRRGKETRPYTLTNSSRATLAAETRAGHYHQHCQGFTTLDDALGASQLTAGTIGLRGDRITMNNASHGTMCTKVGRLPSEIFATATTSDGNARCHVSRATMQWYADNNVRILDRPAQSPDLNPIKHLWDELYRRVRARQARPKYISQLVEWLQEKWRRIPVDVLQTLVENMPDRVAAVTTERGVLVIFCFDFDGIRTQKLRELRAFANVRTAASTWDYIFPQTTLLKRSEMGMEQRRNAWAEETGDPRENAPTSGIVWHDSPKNPGIEPGSPRWEASGLTTAQPIRAPKVTNWLVNSYYFCPVYYEYYEDSYPKEPMRAIEVKMEQHRNERVGETGDHREDPPTNGIVRHDSHLRKPGDPGRGLNPIKKLLWTIDIPPGARVKRVTRTYDGDTPELGRRRSTYPRVKSRRGVCCKHGRWPRLYNQGHVNTSRLPALANQAAQHLLRRPLRRAARRATEGLEENERPPNSNAQQWRLRNEPARLVYLIFSIRAYTSSCLSRADADNRNAIDADALRRNLLHPDWLPLIASLRIALLWNQL</sequence>
<gene>
    <name evidence="2" type="ORF">PR048_020447</name>
</gene>
<dbReference type="Gene3D" id="3.30.420.10">
    <property type="entry name" value="Ribonuclease H-like superfamily/Ribonuclease H"/>
    <property type="match status" value="1"/>
</dbReference>
<accession>A0ABQ9H6A5</accession>
<keyword evidence="3" id="KW-1185">Reference proteome</keyword>
<comment type="caution">
    <text evidence="2">The sequence shown here is derived from an EMBL/GenBank/DDBJ whole genome shotgun (WGS) entry which is preliminary data.</text>
</comment>
<dbReference type="Proteomes" id="UP001159363">
    <property type="component" value="Chromosome 6"/>
</dbReference>
<feature type="compositionally biased region" description="Basic and acidic residues" evidence="1">
    <location>
        <begin position="1204"/>
        <end position="1214"/>
    </location>
</feature>
<protein>
    <submittedName>
        <fullName evidence="2">Uncharacterized protein</fullName>
    </submittedName>
</protein>
<feature type="region of interest" description="Disordered" evidence="1">
    <location>
        <begin position="988"/>
        <end position="1025"/>
    </location>
</feature>
<feature type="region of interest" description="Disordered" evidence="1">
    <location>
        <begin position="1"/>
        <end position="35"/>
    </location>
</feature>
<proteinExistence type="predicted"/>
<evidence type="ECO:0000256" key="1">
    <source>
        <dbReference type="SAM" id="MobiDB-lite"/>
    </source>
</evidence>
<reference evidence="2 3" key="1">
    <citation type="submission" date="2023-02" db="EMBL/GenBank/DDBJ databases">
        <title>LHISI_Scaffold_Assembly.</title>
        <authorList>
            <person name="Stuart O.P."/>
            <person name="Cleave R."/>
            <person name="Magrath M.J.L."/>
            <person name="Mikheyev A.S."/>
        </authorList>
    </citation>
    <scope>NUCLEOTIDE SEQUENCE [LARGE SCALE GENOMIC DNA]</scope>
    <source>
        <strain evidence="2">Daus_M_001</strain>
        <tissue evidence="2">Leg muscle</tissue>
    </source>
</reference>
<feature type="compositionally biased region" description="Basic and acidic residues" evidence="1">
    <location>
        <begin position="988"/>
        <end position="998"/>
    </location>
</feature>
<feature type="region of interest" description="Disordered" evidence="1">
    <location>
        <begin position="1077"/>
        <end position="1111"/>
    </location>
</feature>
<evidence type="ECO:0000313" key="2">
    <source>
        <dbReference type="EMBL" id="KAJ8879830.1"/>
    </source>
</evidence>
<dbReference type="EMBL" id="JARBHB010000007">
    <property type="protein sequence ID" value="KAJ8879830.1"/>
    <property type="molecule type" value="Genomic_DNA"/>
</dbReference>
<organism evidence="2 3">
    <name type="scientific">Dryococelus australis</name>
    <dbReference type="NCBI Taxonomy" id="614101"/>
    <lineage>
        <taxon>Eukaryota</taxon>
        <taxon>Metazoa</taxon>
        <taxon>Ecdysozoa</taxon>
        <taxon>Arthropoda</taxon>
        <taxon>Hexapoda</taxon>
        <taxon>Insecta</taxon>
        <taxon>Pterygota</taxon>
        <taxon>Neoptera</taxon>
        <taxon>Polyneoptera</taxon>
        <taxon>Phasmatodea</taxon>
        <taxon>Verophasmatodea</taxon>
        <taxon>Anareolatae</taxon>
        <taxon>Phasmatidae</taxon>
        <taxon>Eurycanthinae</taxon>
        <taxon>Dryococelus</taxon>
    </lineage>
</organism>
<evidence type="ECO:0000313" key="3">
    <source>
        <dbReference type="Proteomes" id="UP001159363"/>
    </source>
</evidence>
<name>A0ABQ9H6A5_9NEOP</name>
<dbReference type="InterPro" id="IPR036397">
    <property type="entry name" value="RNaseH_sf"/>
</dbReference>
<feature type="region of interest" description="Disordered" evidence="1">
    <location>
        <begin position="1204"/>
        <end position="1223"/>
    </location>
</feature>
<feature type="compositionally biased region" description="Basic and acidic residues" evidence="1">
    <location>
        <begin position="1077"/>
        <end position="1108"/>
    </location>
</feature>